<keyword evidence="2" id="KW-1185">Reference proteome</keyword>
<proteinExistence type="predicted"/>
<comment type="caution">
    <text evidence="1">The sequence shown here is derived from an EMBL/GenBank/DDBJ whole genome shotgun (WGS) entry which is preliminary data.</text>
</comment>
<organism evidence="1 2">
    <name type="scientific">Tumidithrix elongata BACA0141</name>
    <dbReference type="NCBI Taxonomy" id="2716417"/>
    <lineage>
        <taxon>Bacteria</taxon>
        <taxon>Bacillati</taxon>
        <taxon>Cyanobacteriota</taxon>
        <taxon>Cyanophyceae</taxon>
        <taxon>Pseudanabaenales</taxon>
        <taxon>Pseudanabaenaceae</taxon>
        <taxon>Tumidithrix</taxon>
        <taxon>Tumidithrix elongata</taxon>
    </lineage>
</organism>
<gene>
    <name evidence="1" type="ORF">V2H45_21345</name>
</gene>
<protein>
    <submittedName>
        <fullName evidence="1">Uncharacterized protein</fullName>
    </submittedName>
</protein>
<dbReference type="AlphaFoldDB" id="A0AAW9Q8L2"/>
<sequence>MVTREALAISWASREWTVIPQTAFKWDEEGHLTLDRGKIVRTSHGGTGRTDWILFRDAGLDTEGFYQYSKPVMTSPSQLCNWN</sequence>
<name>A0AAW9Q8L2_9CYAN</name>
<evidence type="ECO:0000313" key="2">
    <source>
        <dbReference type="Proteomes" id="UP001333818"/>
    </source>
</evidence>
<evidence type="ECO:0000313" key="1">
    <source>
        <dbReference type="EMBL" id="MEE3719293.1"/>
    </source>
</evidence>
<dbReference type="RefSeq" id="WP_330485730.1">
    <property type="nucleotide sequence ID" value="NZ_JAZBJZ010000123.1"/>
</dbReference>
<accession>A0AAW9Q8L2</accession>
<dbReference type="EMBL" id="JAZBJZ010000123">
    <property type="protein sequence ID" value="MEE3719293.1"/>
    <property type="molecule type" value="Genomic_DNA"/>
</dbReference>
<reference evidence="1" key="1">
    <citation type="submission" date="2024-01" db="EMBL/GenBank/DDBJ databases">
        <title>Bank of Algae and Cyanobacteria of the Azores (BACA) strain genomes.</title>
        <authorList>
            <person name="Luz R."/>
            <person name="Cordeiro R."/>
            <person name="Fonseca A."/>
            <person name="Goncalves V."/>
        </authorList>
    </citation>
    <scope>NUCLEOTIDE SEQUENCE</scope>
    <source>
        <strain evidence="1">BACA0141</strain>
    </source>
</reference>
<dbReference type="Proteomes" id="UP001333818">
    <property type="component" value="Unassembled WGS sequence"/>
</dbReference>